<dbReference type="EMBL" id="LJAM02000186">
    <property type="protein sequence ID" value="RAP71188.1"/>
    <property type="molecule type" value="Genomic_DNA"/>
</dbReference>
<sequence length="53" mass="5718">MTRVKAICVAEEKDQATYPGAKRGAVLAGQVHERNSDLFNKALLSLTVKAFVA</sequence>
<comment type="caution">
    <text evidence="1">The sequence shown here is derived from an EMBL/GenBank/DDBJ whole genome shotgun (WGS) entry which is preliminary data.</text>
</comment>
<proteinExistence type="predicted"/>
<dbReference type="AlphaFoldDB" id="A0A328TL87"/>
<accession>A0A328TL87</accession>
<reference evidence="1" key="1">
    <citation type="submission" date="2018-04" db="EMBL/GenBank/DDBJ databases">
        <title>Genomes of the Obligate Erwinia dacicola and Facultative Enterobacter sp. OLF Endosymbionts of the Olive Fruit fly, Bactrocera oleae.</title>
        <authorList>
            <person name="Estes A.M."/>
            <person name="Hearn D.J."/>
            <person name="Agarwal S."/>
            <person name="Pierson E.A."/>
            <person name="Dunning-Hotopp J.C."/>
        </authorList>
    </citation>
    <scope>NUCLEOTIDE SEQUENCE [LARGE SCALE GENOMIC DNA]</scope>
    <source>
        <strain evidence="1">Oroville</strain>
    </source>
</reference>
<evidence type="ECO:0000313" key="2">
    <source>
        <dbReference type="Proteomes" id="UP000244334"/>
    </source>
</evidence>
<organism evidence="1 2">
    <name type="scientific">Candidatus Erwinia dacicola</name>
    <dbReference type="NCBI Taxonomy" id="252393"/>
    <lineage>
        <taxon>Bacteria</taxon>
        <taxon>Pseudomonadati</taxon>
        <taxon>Pseudomonadota</taxon>
        <taxon>Gammaproteobacteria</taxon>
        <taxon>Enterobacterales</taxon>
        <taxon>Erwiniaceae</taxon>
        <taxon>Erwinia</taxon>
    </lineage>
</organism>
<protein>
    <submittedName>
        <fullName evidence="1">Uncharacterized protein</fullName>
    </submittedName>
</protein>
<gene>
    <name evidence="1" type="ORF">ACZ87_01999</name>
</gene>
<dbReference type="Proteomes" id="UP000244334">
    <property type="component" value="Unassembled WGS sequence"/>
</dbReference>
<keyword evidence="2" id="KW-1185">Reference proteome</keyword>
<name>A0A328TL87_9GAMM</name>
<evidence type="ECO:0000313" key="1">
    <source>
        <dbReference type="EMBL" id="RAP71188.1"/>
    </source>
</evidence>